<proteinExistence type="predicted"/>
<dbReference type="PANTHER" id="PTHR44757">
    <property type="entry name" value="DIGUANYLATE CYCLASE DGCP"/>
    <property type="match status" value="1"/>
</dbReference>
<organism evidence="5 6">
    <name type="scientific">Thioalkalivibrio denitrificans</name>
    <dbReference type="NCBI Taxonomy" id="108003"/>
    <lineage>
        <taxon>Bacteria</taxon>
        <taxon>Pseudomonadati</taxon>
        <taxon>Pseudomonadota</taxon>
        <taxon>Gammaproteobacteria</taxon>
        <taxon>Chromatiales</taxon>
        <taxon>Ectothiorhodospiraceae</taxon>
        <taxon>Thioalkalivibrio</taxon>
    </lineage>
</organism>
<keyword evidence="2" id="KW-0812">Transmembrane</keyword>
<evidence type="ECO:0000313" key="5">
    <source>
        <dbReference type="EMBL" id="OOG23623.1"/>
    </source>
</evidence>
<dbReference type="GO" id="GO:0006355">
    <property type="term" value="P:regulation of DNA-templated transcription"/>
    <property type="evidence" value="ECO:0007669"/>
    <property type="project" value="InterPro"/>
</dbReference>
<name>A0A1V3NFB9_9GAMM</name>
<feature type="transmembrane region" description="Helical" evidence="2">
    <location>
        <begin position="20"/>
        <end position="43"/>
    </location>
</feature>
<sequence>MRQALVQLIFSRHRRPSVALVRRSVLVTLFLLGVYVALSLTYLTSLQSAMTEVSEVHNRKVEIIHQMSNIVQARSLYLYTVALNEDPWFRDDQYMAFRDVAVDFIDLRERLRALGLTSNEAQLLDQALGIIRVTAPLQEDIMQRILGGEDTAKVHADIIEKDLPLELELLSLFDALGEQVRDRAHEARLASENRYHMALRVLSVVTLLIVLSMLLGAARVVQRLGLIEGSLHQEKELAVGTLNNIADGVIVTDASGTILSMNRPAEQMTGISAGDAQGRPIESVYRPAHPSGESCLSPSMFAALLSGPANRAFRPQRLVNASGATHHVEETVSPIVDAAGEAVRVSYIFRDIGADMARLEQMSWEASHDHLTGALNRRAFEMELRQVLASARQGASHTLVYLDLDDFKVLNDTFGHPAGDAYLIELARTMNSRIRRHDRLARLGGDEFVVLLRDCSVEDADTIIRDLFEGISSIDFVFDGRRVPNPGASIGVLAVSPEHPDAESIMRKVDEACYQAKRTGKNRICVAQ</sequence>
<dbReference type="CDD" id="cd00130">
    <property type="entry name" value="PAS"/>
    <property type="match status" value="1"/>
</dbReference>
<feature type="domain" description="GGDEF" evidence="4">
    <location>
        <begin position="395"/>
        <end position="528"/>
    </location>
</feature>
<evidence type="ECO:0000256" key="2">
    <source>
        <dbReference type="SAM" id="Phobius"/>
    </source>
</evidence>
<dbReference type="Pfam" id="PF00990">
    <property type="entry name" value="GGDEF"/>
    <property type="match status" value="1"/>
</dbReference>
<dbReference type="EMBL" id="MVBK01000060">
    <property type="protein sequence ID" value="OOG23623.1"/>
    <property type="molecule type" value="Genomic_DNA"/>
</dbReference>
<evidence type="ECO:0000259" key="4">
    <source>
        <dbReference type="PROSITE" id="PS50887"/>
    </source>
</evidence>
<dbReference type="STRING" id="108003.B1C78_10895"/>
<reference evidence="5 6" key="1">
    <citation type="submission" date="2017-02" db="EMBL/GenBank/DDBJ databases">
        <title>Genomic diversity within the haloalkaliphilic genus Thioalkalivibrio.</title>
        <authorList>
            <person name="Ahn A.-C."/>
            <person name="Meier-Kolthoff J."/>
            <person name="Overmars L."/>
            <person name="Richter M."/>
            <person name="Woyke T."/>
            <person name="Sorokin D.Y."/>
            <person name="Muyzer G."/>
        </authorList>
    </citation>
    <scope>NUCLEOTIDE SEQUENCE [LARGE SCALE GENOMIC DNA]</scope>
    <source>
        <strain evidence="5 6">ALJD</strain>
    </source>
</reference>
<dbReference type="InterPro" id="IPR000160">
    <property type="entry name" value="GGDEF_dom"/>
</dbReference>
<dbReference type="Gene3D" id="3.30.70.270">
    <property type="match status" value="1"/>
</dbReference>
<comment type="cofactor">
    <cofactor evidence="1">
        <name>Mg(2+)</name>
        <dbReference type="ChEBI" id="CHEBI:18420"/>
    </cofactor>
</comment>
<dbReference type="InterPro" id="IPR013767">
    <property type="entry name" value="PAS_fold"/>
</dbReference>
<dbReference type="NCBIfam" id="TIGR00254">
    <property type="entry name" value="GGDEF"/>
    <property type="match status" value="1"/>
</dbReference>
<dbReference type="InterPro" id="IPR029787">
    <property type="entry name" value="Nucleotide_cyclase"/>
</dbReference>
<dbReference type="InterPro" id="IPR052155">
    <property type="entry name" value="Biofilm_reg_signaling"/>
</dbReference>
<comment type="caution">
    <text evidence="5">The sequence shown here is derived from an EMBL/GenBank/DDBJ whole genome shotgun (WGS) entry which is preliminary data.</text>
</comment>
<feature type="domain" description="PAS" evidence="3">
    <location>
        <begin position="234"/>
        <end position="307"/>
    </location>
</feature>
<dbReference type="GO" id="GO:0003824">
    <property type="term" value="F:catalytic activity"/>
    <property type="evidence" value="ECO:0007669"/>
    <property type="project" value="UniProtKB-ARBA"/>
</dbReference>
<dbReference type="SUPFAM" id="SSF55073">
    <property type="entry name" value="Nucleotide cyclase"/>
    <property type="match status" value="1"/>
</dbReference>
<protein>
    <submittedName>
        <fullName evidence="5">Sensor domain-containing diguanylate cyclase</fullName>
    </submittedName>
</protein>
<dbReference type="Proteomes" id="UP000189462">
    <property type="component" value="Unassembled WGS sequence"/>
</dbReference>
<keyword evidence="2" id="KW-1133">Transmembrane helix</keyword>
<dbReference type="OrthoDB" id="9787514at2"/>
<dbReference type="PROSITE" id="PS50887">
    <property type="entry name" value="GGDEF"/>
    <property type="match status" value="1"/>
</dbReference>
<evidence type="ECO:0000259" key="3">
    <source>
        <dbReference type="PROSITE" id="PS50112"/>
    </source>
</evidence>
<gene>
    <name evidence="5" type="ORF">B1C78_10895</name>
</gene>
<dbReference type="PANTHER" id="PTHR44757:SF4">
    <property type="entry name" value="DIGUANYLATE CYCLASE DGCE-RELATED"/>
    <property type="match status" value="1"/>
</dbReference>
<dbReference type="NCBIfam" id="TIGR00229">
    <property type="entry name" value="sensory_box"/>
    <property type="match status" value="1"/>
</dbReference>
<dbReference type="SUPFAM" id="SSF55785">
    <property type="entry name" value="PYP-like sensor domain (PAS domain)"/>
    <property type="match status" value="1"/>
</dbReference>
<dbReference type="Gene3D" id="3.30.450.20">
    <property type="entry name" value="PAS domain"/>
    <property type="match status" value="1"/>
</dbReference>
<dbReference type="RefSeq" id="WP_077279182.1">
    <property type="nucleotide sequence ID" value="NZ_MVBK01000060.1"/>
</dbReference>
<dbReference type="SMART" id="SM00091">
    <property type="entry name" value="PAS"/>
    <property type="match status" value="1"/>
</dbReference>
<keyword evidence="2" id="KW-0472">Membrane</keyword>
<keyword evidence="6" id="KW-1185">Reference proteome</keyword>
<dbReference type="AlphaFoldDB" id="A0A1V3NFB9"/>
<dbReference type="InterPro" id="IPR000014">
    <property type="entry name" value="PAS"/>
</dbReference>
<dbReference type="CDD" id="cd01949">
    <property type="entry name" value="GGDEF"/>
    <property type="match status" value="1"/>
</dbReference>
<evidence type="ECO:0000313" key="6">
    <source>
        <dbReference type="Proteomes" id="UP000189462"/>
    </source>
</evidence>
<dbReference type="FunFam" id="3.30.70.270:FF:000001">
    <property type="entry name" value="Diguanylate cyclase domain protein"/>
    <property type="match status" value="1"/>
</dbReference>
<dbReference type="Pfam" id="PF00989">
    <property type="entry name" value="PAS"/>
    <property type="match status" value="1"/>
</dbReference>
<accession>A0A1V3NFB9</accession>
<dbReference type="PROSITE" id="PS50112">
    <property type="entry name" value="PAS"/>
    <property type="match status" value="1"/>
</dbReference>
<dbReference type="SMART" id="SM00267">
    <property type="entry name" value="GGDEF"/>
    <property type="match status" value="1"/>
</dbReference>
<dbReference type="InterPro" id="IPR043128">
    <property type="entry name" value="Rev_trsase/Diguanyl_cyclase"/>
</dbReference>
<evidence type="ECO:0000256" key="1">
    <source>
        <dbReference type="ARBA" id="ARBA00001946"/>
    </source>
</evidence>
<dbReference type="InterPro" id="IPR035965">
    <property type="entry name" value="PAS-like_dom_sf"/>
</dbReference>